<dbReference type="EMBL" id="JAHRIN010000975">
    <property type="protein sequence ID" value="MEQ2191601.1"/>
    <property type="molecule type" value="Genomic_DNA"/>
</dbReference>
<organism evidence="1 2">
    <name type="scientific">Xenoophorus captivus</name>
    <dbReference type="NCBI Taxonomy" id="1517983"/>
    <lineage>
        <taxon>Eukaryota</taxon>
        <taxon>Metazoa</taxon>
        <taxon>Chordata</taxon>
        <taxon>Craniata</taxon>
        <taxon>Vertebrata</taxon>
        <taxon>Euteleostomi</taxon>
        <taxon>Actinopterygii</taxon>
        <taxon>Neopterygii</taxon>
        <taxon>Teleostei</taxon>
        <taxon>Neoteleostei</taxon>
        <taxon>Acanthomorphata</taxon>
        <taxon>Ovalentaria</taxon>
        <taxon>Atherinomorphae</taxon>
        <taxon>Cyprinodontiformes</taxon>
        <taxon>Goodeidae</taxon>
        <taxon>Xenoophorus</taxon>
    </lineage>
</organism>
<evidence type="ECO:0000313" key="2">
    <source>
        <dbReference type="Proteomes" id="UP001434883"/>
    </source>
</evidence>
<accession>A0ABV0Q7Z0</accession>
<dbReference type="Proteomes" id="UP001434883">
    <property type="component" value="Unassembled WGS sequence"/>
</dbReference>
<feature type="non-terminal residue" evidence="1">
    <location>
        <position position="1"/>
    </location>
</feature>
<sequence length="98" mass="11062">RVVFHIPDWLHHLLMGGRILFKNTLEAYTDYYLQHKLNQVVQEHRLVSLITLLREGDLSDGSMDVNSTGLDDLSYHGQLAGTHVQLLLHPGGFESGVI</sequence>
<evidence type="ECO:0000313" key="1">
    <source>
        <dbReference type="EMBL" id="MEQ2191601.1"/>
    </source>
</evidence>
<keyword evidence="2" id="KW-1185">Reference proteome</keyword>
<gene>
    <name evidence="1" type="ORF">XENOCAPTIV_030822</name>
</gene>
<comment type="caution">
    <text evidence="1">The sequence shown here is derived from an EMBL/GenBank/DDBJ whole genome shotgun (WGS) entry which is preliminary data.</text>
</comment>
<proteinExistence type="predicted"/>
<name>A0ABV0Q7Z0_9TELE</name>
<protein>
    <submittedName>
        <fullName evidence="1">Uncharacterized protein</fullName>
    </submittedName>
</protein>
<reference evidence="1 2" key="1">
    <citation type="submission" date="2021-06" db="EMBL/GenBank/DDBJ databases">
        <authorList>
            <person name="Palmer J.M."/>
        </authorList>
    </citation>
    <scope>NUCLEOTIDE SEQUENCE [LARGE SCALE GENOMIC DNA]</scope>
    <source>
        <strain evidence="1 2">XC_2019</strain>
        <tissue evidence="1">Muscle</tissue>
    </source>
</reference>